<evidence type="ECO:0000313" key="3">
    <source>
        <dbReference type="EMBL" id="GLB84184.1"/>
    </source>
</evidence>
<evidence type="ECO:0000313" key="5">
    <source>
        <dbReference type="Proteomes" id="UP001064782"/>
    </source>
</evidence>
<evidence type="ECO:0000256" key="1">
    <source>
        <dbReference type="ARBA" id="ARBA00023235"/>
    </source>
</evidence>
<reference evidence="4" key="1">
    <citation type="submission" date="2022-08" db="EMBL/GenBank/DDBJ databases">
        <title>Mycobacterium kiyosense sp. nov., scotochromogenic slow-glowing species isolated from respiratory specimens.</title>
        <authorList>
            <person name="Fukano H."/>
            <person name="Kazumi Y."/>
            <person name="Sakagami N."/>
            <person name="Ato M."/>
            <person name="Mitarai S."/>
            <person name="Hoshino Y."/>
        </authorList>
    </citation>
    <scope>NUCLEOTIDE SEQUENCE</scope>
    <source>
        <strain evidence="4">1413</strain>
        <strain evidence="3">SRL2020-028</strain>
    </source>
</reference>
<dbReference type="InterPro" id="IPR017853">
    <property type="entry name" value="GH"/>
</dbReference>
<dbReference type="Gene3D" id="3.30.1590.10">
    <property type="entry name" value="Maltooligosyl trehalose synthase, domain 2"/>
    <property type="match status" value="1"/>
</dbReference>
<dbReference type="SMART" id="SM00642">
    <property type="entry name" value="Aamy"/>
    <property type="match status" value="1"/>
</dbReference>
<keyword evidence="1" id="KW-0413">Isomerase</keyword>
<dbReference type="CDD" id="cd11336">
    <property type="entry name" value="AmyAc_MTSase"/>
    <property type="match status" value="1"/>
</dbReference>
<feature type="domain" description="Glycosyl hydrolase family 13 catalytic" evidence="2">
    <location>
        <begin position="19"/>
        <end position="672"/>
    </location>
</feature>
<dbReference type="RefSeq" id="WP_236975451.1">
    <property type="nucleotide sequence ID" value="NZ_BRXE01000043.1"/>
</dbReference>
<dbReference type="NCBIfam" id="TIGR02401">
    <property type="entry name" value="trehalose_TreY"/>
    <property type="match status" value="1"/>
</dbReference>
<gene>
    <name evidence="4" type="primary">treY</name>
    <name evidence="4" type="ORF">Mkiyose1413_22530</name>
    <name evidence="3" type="ORF">SRL2020028_34400</name>
</gene>
<sequence length="766" mass="82919">MAFPITSTYRLQLRGASSGFAFTLADAEGLLDYLDDLGVSHLYLSPILTAVEGSSHGYDVTDPTTVSSELGGPEALAGLAAAARERGMGLVVDVVPNHVGIDKPEQNAWWWDVLRHGRDSRYADFFDIDWSLDDAGRIVLPLLGSDDDVADLSADVDLLRLGDLALPIAPGTGAGSGPEVHDRQHYRLVGWRNGVCGYRRFFSITSLAGLRQEDRAVFDASHAEVGRWVRDGLVDGVRIDHPDGLSDPAGYLEWLRELVGPQAWIVIEKILAVDEALEPTLPVAGTTGYDVLREVGGLFVDPSGAPALTALVQSVGLDYAAMPNMLSELKIRAATETLASELARLHRSIVAAAGADDPSLPEAVAALLTHIDVYRSDYRGLAAILPTALAETEAAQPEYGPALQVLATALARGGEPATRLQQLCGAVTAKAVEDCLFYRDARLVSLNEVGGEPHRFGVGAAEFHQSAATRARLWPAAMTTLTTHDTKRGEDVRARIGVLSQVPSLWAEFVSRWETHAPSPDPATGQFLWQNIFGVWPVSGQVDDSLRQRLHGYAEKAIREAAWHTTWNDPDTEFEDAVHRWIDTVLDGPVAGELTQLVGQLNPHAASDALGQKLLALTVPGIPDVYQGTEVWDDSLVDPDNRREVDYAARRSALKELQHPKIRVVTTALRLRRARPDDFLHGDYVPVPAAGQAADHVLAFRRGPDILVAVTRWTVRLAETGWGDTVLPLPEGSWTDRLTGAMASGPTSAAQLFSDLPVVLLERDRG</sequence>
<protein>
    <submittedName>
        <fullName evidence="4">Maltooligosyl trehalose synthase</fullName>
    </submittedName>
</protein>
<dbReference type="InterPro" id="IPR006047">
    <property type="entry name" value="GH13_cat_dom"/>
</dbReference>
<keyword evidence="5" id="KW-1185">Reference proteome</keyword>
<dbReference type="PANTHER" id="PTHR10357:SF216">
    <property type="entry name" value="MALTOOLIGOSYL TREHALOSE SYNTHASE-RELATED"/>
    <property type="match status" value="1"/>
</dbReference>
<dbReference type="InterPro" id="IPR012767">
    <property type="entry name" value="Trehalose_TreY"/>
</dbReference>
<dbReference type="GO" id="GO:0005992">
    <property type="term" value="P:trehalose biosynthetic process"/>
    <property type="evidence" value="ECO:0007669"/>
    <property type="project" value="TreeGrafter"/>
</dbReference>
<organism evidence="4 5">
    <name type="scientific">Mycobacterium kiyosense</name>
    <dbReference type="NCBI Taxonomy" id="2871094"/>
    <lineage>
        <taxon>Bacteria</taxon>
        <taxon>Bacillati</taxon>
        <taxon>Actinomycetota</taxon>
        <taxon>Actinomycetes</taxon>
        <taxon>Mycobacteriales</taxon>
        <taxon>Mycobacteriaceae</taxon>
        <taxon>Mycobacterium</taxon>
    </lineage>
</organism>
<dbReference type="Gene3D" id="1.10.150.200">
    <property type="entry name" value="Maltooligosyl trehalose synthase, domain 3"/>
    <property type="match status" value="1"/>
</dbReference>
<proteinExistence type="predicted"/>
<accession>A0A9P3Q6V6</accession>
<dbReference type="PANTHER" id="PTHR10357">
    <property type="entry name" value="ALPHA-AMYLASE FAMILY MEMBER"/>
    <property type="match status" value="1"/>
</dbReference>
<dbReference type="Pfam" id="PF00128">
    <property type="entry name" value="Alpha-amylase"/>
    <property type="match status" value="1"/>
</dbReference>
<evidence type="ECO:0000259" key="2">
    <source>
        <dbReference type="SMART" id="SM00642"/>
    </source>
</evidence>
<dbReference type="GeneID" id="83628457"/>
<dbReference type="Proteomes" id="UP001165663">
    <property type="component" value="Unassembled WGS sequence"/>
</dbReference>
<dbReference type="SUPFAM" id="SSF51445">
    <property type="entry name" value="(Trans)glycosidases"/>
    <property type="match status" value="1"/>
</dbReference>
<dbReference type="Proteomes" id="UP001064782">
    <property type="component" value="Unassembled WGS sequence"/>
</dbReference>
<dbReference type="Gene3D" id="1.10.10.470">
    <property type="entry name" value="Maltooligosyl trehalose synthase, domain 4"/>
    <property type="match status" value="1"/>
</dbReference>
<dbReference type="InterPro" id="IPR013797">
    <property type="entry name" value="Maltooligo_trehalose_synth_4"/>
</dbReference>
<dbReference type="GO" id="GO:0030980">
    <property type="term" value="P:alpha-glucan catabolic process"/>
    <property type="evidence" value="ECO:0007669"/>
    <property type="project" value="TreeGrafter"/>
</dbReference>
<name>A0A9P3Q6V6_9MYCO</name>
<dbReference type="Gene3D" id="3.20.20.80">
    <property type="entry name" value="Glycosidases"/>
    <property type="match status" value="1"/>
</dbReference>
<dbReference type="GO" id="GO:0047470">
    <property type="term" value="F:(1,4)-alpha-D-glucan 1-alpha-D-glucosylmutase activity"/>
    <property type="evidence" value="ECO:0007669"/>
    <property type="project" value="TreeGrafter"/>
</dbReference>
<comment type="caution">
    <text evidence="4">The sequence shown here is derived from an EMBL/GenBank/DDBJ whole genome shotgun (WGS) entry which is preliminary data.</text>
</comment>
<dbReference type="AlphaFoldDB" id="A0A9P3Q6V6"/>
<evidence type="ECO:0000313" key="4">
    <source>
        <dbReference type="EMBL" id="GLD30370.1"/>
    </source>
</evidence>
<dbReference type="EMBL" id="BRXE01000043">
    <property type="protein sequence ID" value="GLB84184.1"/>
    <property type="molecule type" value="Genomic_DNA"/>
</dbReference>
<dbReference type="EMBL" id="BRZI01000013">
    <property type="protein sequence ID" value="GLD30370.1"/>
    <property type="molecule type" value="Genomic_DNA"/>
</dbReference>